<evidence type="ECO:0000313" key="7">
    <source>
        <dbReference type="Proteomes" id="UP000683360"/>
    </source>
</evidence>
<keyword evidence="7" id="KW-1185">Reference proteome</keyword>
<evidence type="ECO:0000256" key="2">
    <source>
        <dbReference type="ARBA" id="ARBA00007236"/>
    </source>
</evidence>
<feature type="signal peptide" evidence="5">
    <location>
        <begin position="1"/>
        <end position="25"/>
    </location>
</feature>
<comment type="similarity">
    <text evidence="2">Belongs to the IL-17 family.</text>
</comment>
<comment type="caution">
    <text evidence="6">The sequence shown here is derived from an EMBL/GenBank/DDBJ whole genome shotgun (WGS) entry which is preliminary data.</text>
</comment>
<dbReference type="EMBL" id="CAJPWZ010001854">
    <property type="protein sequence ID" value="CAG2225608.1"/>
    <property type="molecule type" value="Genomic_DNA"/>
</dbReference>
<accession>A0A8S3SXP2</accession>
<keyword evidence="3" id="KW-0964">Secreted</keyword>
<dbReference type="Gene3D" id="2.10.90.10">
    <property type="entry name" value="Cystine-knot cytokines"/>
    <property type="match status" value="1"/>
</dbReference>
<evidence type="ECO:0008006" key="8">
    <source>
        <dbReference type="Google" id="ProtNLM"/>
    </source>
</evidence>
<evidence type="ECO:0000256" key="1">
    <source>
        <dbReference type="ARBA" id="ARBA00004613"/>
    </source>
</evidence>
<dbReference type="Proteomes" id="UP000683360">
    <property type="component" value="Unassembled WGS sequence"/>
</dbReference>
<name>A0A8S3SXP2_MYTED</name>
<proteinExistence type="inferred from homology"/>
<dbReference type="GO" id="GO:0005576">
    <property type="term" value="C:extracellular region"/>
    <property type="evidence" value="ECO:0007669"/>
    <property type="project" value="UniProtKB-SubCell"/>
</dbReference>
<dbReference type="InterPro" id="IPR029034">
    <property type="entry name" value="Cystine-knot_cytokine"/>
</dbReference>
<organism evidence="6 7">
    <name type="scientific">Mytilus edulis</name>
    <name type="common">Blue mussel</name>
    <dbReference type="NCBI Taxonomy" id="6550"/>
    <lineage>
        <taxon>Eukaryota</taxon>
        <taxon>Metazoa</taxon>
        <taxon>Spiralia</taxon>
        <taxon>Lophotrochozoa</taxon>
        <taxon>Mollusca</taxon>
        <taxon>Bivalvia</taxon>
        <taxon>Autobranchia</taxon>
        <taxon>Pteriomorphia</taxon>
        <taxon>Mytilida</taxon>
        <taxon>Mytiloidea</taxon>
        <taxon>Mytilidae</taxon>
        <taxon>Mytilinae</taxon>
        <taxon>Mytilus</taxon>
    </lineage>
</organism>
<dbReference type="Pfam" id="PF06083">
    <property type="entry name" value="IL17"/>
    <property type="match status" value="1"/>
</dbReference>
<dbReference type="InterPro" id="IPR010345">
    <property type="entry name" value="IL-17_fam"/>
</dbReference>
<gene>
    <name evidence="6" type="ORF">MEDL_38725</name>
</gene>
<sequence length="196" mass="22098">MFIIYFQIIKAVIAYITCCIVSANSAPTCTDPPDLQSQFNSLNGGVDYRTVFFAEGWTQHTLNRSFVQLVTQGIDNTKSRCPSTFLKGSNLPLMVRTSCPWYLEKTPYSAETFPHELYRASTKCTRCIDSSGDQTCSPIQKKIQIFKRAGCENGFYKYEESDTYIPVAYVCAQPRVVVNDVQRTTARQPSHGPVEM</sequence>
<reference evidence="6" key="1">
    <citation type="submission" date="2021-03" db="EMBL/GenBank/DDBJ databases">
        <authorList>
            <person name="Bekaert M."/>
        </authorList>
    </citation>
    <scope>NUCLEOTIDE SEQUENCE</scope>
</reference>
<dbReference type="AlphaFoldDB" id="A0A8S3SXP2"/>
<evidence type="ECO:0000256" key="3">
    <source>
        <dbReference type="ARBA" id="ARBA00022525"/>
    </source>
</evidence>
<keyword evidence="4 5" id="KW-0732">Signal</keyword>
<feature type="chain" id="PRO_5035762777" description="Interleukin 17-like protein" evidence="5">
    <location>
        <begin position="26"/>
        <end position="196"/>
    </location>
</feature>
<comment type="subcellular location">
    <subcellularLocation>
        <location evidence="1">Secreted</location>
    </subcellularLocation>
</comment>
<evidence type="ECO:0000256" key="4">
    <source>
        <dbReference type="ARBA" id="ARBA00022729"/>
    </source>
</evidence>
<dbReference type="GO" id="GO:0005125">
    <property type="term" value="F:cytokine activity"/>
    <property type="evidence" value="ECO:0007669"/>
    <property type="project" value="InterPro"/>
</dbReference>
<evidence type="ECO:0000313" key="6">
    <source>
        <dbReference type="EMBL" id="CAG2225608.1"/>
    </source>
</evidence>
<dbReference type="SUPFAM" id="SSF57501">
    <property type="entry name" value="Cystine-knot cytokines"/>
    <property type="match status" value="1"/>
</dbReference>
<dbReference type="OrthoDB" id="6038945at2759"/>
<protein>
    <recommendedName>
        <fullName evidence="8">Interleukin 17-like protein</fullName>
    </recommendedName>
</protein>
<evidence type="ECO:0000256" key="5">
    <source>
        <dbReference type="SAM" id="SignalP"/>
    </source>
</evidence>